<dbReference type="Proteomes" id="UP001318860">
    <property type="component" value="Unassembled WGS sequence"/>
</dbReference>
<evidence type="ECO:0008006" key="3">
    <source>
        <dbReference type="Google" id="ProtNLM"/>
    </source>
</evidence>
<proteinExistence type="predicted"/>
<dbReference type="PANTHER" id="PTHR47926:SF442">
    <property type="entry name" value="PUTATIVE-RELATED"/>
    <property type="match status" value="1"/>
</dbReference>
<gene>
    <name evidence="1" type="ORF">DH2020_046641</name>
</gene>
<evidence type="ECO:0000313" key="1">
    <source>
        <dbReference type="EMBL" id="KAK6119618.1"/>
    </source>
</evidence>
<dbReference type="PANTHER" id="PTHR47926">
    <property type="entry name" value="PENTATRICOPEPTIDE REPEAT-CONTAINING PROTEIN"/>
    <property type="match status" value="1"/>
</dbReference>
<organism evidence="1 2">
    <name type="scientific">Rehmannia glutinosa</name>
    <name type="common">Chinese foxglove</name>
    <dbReference type="NCBI Taxonomy" id="99300"/>
    <lineage>
        <taxon>Eukaryota</taxon>
        <taxon>Viridiplantae</taxon>
        <taxon>Streptophyta</taxon>
        <taxon>Embryophyta</taxon>
        <taxon>Tracheophyta</taxon>
        <taxon>Spermatophyta</taxon>
        <taxon>Magnoliopsida</taxon>
        <taxon>eudicotyledons</taxon>
        <taxon>Gunneridae</taxon>
        <taxon>Pentapetalae</taxon>
        <taxon>asterids</taxon>
        <taxon>lamiids</taxon>
        <taxon>Lamiales</taxon>
        <taxon>Orobanchaceae</taxon>
        <taxon>Rehmannieae</taxon>
        <taxon>Rehmannia</taxon>
    </lineage>
</organism>
<dbReference type="Gene3D" id="1.25.40.10">
    <property type="entry name" value="Tetratricopeptide repeat domain"/>
    <property type="match status" value="1"/>
</dbReference>
<protein>
    <recommendedName>
        <fullName evidence="3">Pentatricopeptide repeat-containing protein</fullName>
    </recommendedName>
</protein>
<keyword evidence="2" id="KW-1185">Reference proteome</keyword>
<dbReference type="InterPro" id="IPR011990">
    <property type="entry name" value="TPR-like_helical_dom_sf"/>
</dbReference>
<reference evidence="1 2" key="1">
    <citation type="journal article" date="2021" name="Comput. Struct. Biotechnol. J.">
        <title>De novo genome assembly of the potent medicinal plant Rehmannia glutinosa using nanopore technology.</title>
        <authorList>
            <person name="Ma L."/>
            <person name="Dong C."/>
            <person name="Song C."/>
            <person name="Wang X."/>
            <person name="Zheng X."/>
            <person name="Niu Y."/>
            <person name="Chen S."/>
            <person name="Feng W."/>
        </authorList>
    </citation>
    <scope>NUCLEOTIDE SEQUENCE [LARGE SCALE GENOMIC DNA]</scope>
    <source>
        <strain evidence="1">DH-2019</strain>
    </source>
</reference>
<dbReference type="InterPro" id="IPR046960">
    <property type="entry name" value="PPR_At4g14850-like_plant"/>
</dbReference>
<dbReference type="EMBL" id="JABTTQ020003156">
    <property type="protein sequence ID" value="KAK6119618.1"/>
    <property type="molecule type" value="Genomic_DNA"/>
</dbReference>
<name>A0ABR0UAQ7_REHGL</name>
<evidence type="ECO:0000313" key="2">
    <source>
        <dbReference type="Proteomes" id="UP001318860"/>
    </source>
</evidence>
<comment type="caution">
    <text evidence="1">The sequence shown here is derived from an EMBL/GenBank/DDBJ whole genome shotgun (WGS) entry which is preliminary data.</text>
</comment>
<sequence>MERSVELFCGIWREDVRSNEFTLATVLKGCSLSFGFRVWEINTCRGNGEAVLRLFCKIEDPEMSFSNYTLSIVLKEIASSSSFRVGQAVHSMVIKVGGELNDFVRCSLVNMYSKCGVAYDALTVFKTMKNPDIVAWSSVISVLDQQGLTKEAASFA</sequence>
<accession>A0ABR0UAQ7</accession>